<sequence>MRDRIAQPCHTFQAQRQPVAFHRDSIPAAYRTVAQRRFCVVSAVTLAARSRRRPATARPTAAAPEEHSKKTLHYSYRRLKSFGEHHCKLNRPCGRRTRVIHNPGVLCTVIHTTTIIGVRRFPEKLPENRQTKRKARRAGLPCKNLKGRISAQQHRRNGKSIQCPFNVTTYLGHTLFVGSAL</sequence>
<evidence type="ECO:0000256" key="1">
    <source>
        <dbReference type="SAM" id="MobiDB-lite"/>
    </source>
</evidence>
<keyword evidence="3" id="KW-1185">Reference proteome</keyword>
<feature type="region of interest" description="Disordered" evidence="1">
    <location>
        <begin position="50"/>
        <end position="70"/>
    </location>
</feature>
<accession>A0ABY6YB51</accession>
<dbReference type="EMBL" id="CABWJV010000001">
    <property type="protein sequence ID" value="VWQ17429.1"/>
    <property type="molecule type" value="Genomic_DNA"/>
</dbReference>
<evidence type="ECO:0000313" key="2">
    <source>
        <dbReference type="EMBL" id="VWQ17429.1"/>
    </source>
</evidence>
<protein>
    <submittedName>
        <fullName evidence="2">Uncharacterized protein</fullName>
    </submittedName>
</protein>
<gene>
    <name evidence="2" type="ORF">BIFLH658_00988</name>
</gene>
<comment type="caution">
    <text evidence="2">The sequence shown here is derived from an EMBL/GenBank/DDBJ whole genome shotgun (WGS) entry which is preliminary data.</text>
</comment>
<proteinExistence type="predicted"/>
<dbReference type="Proteomes" id="UP000494211">
    <property type="component" value="Unassembled WGS sequence"/>
</dbReference>
<name>A0ABY6YB51_BIFPS</name>
<evidence type="ECO:0000313" key="3">
    <source>
        <dbReference type="Proteomes" id="UP000494211"/>
    </source>
</evidence>
<organism evidence="2 3">
    <name type="scientific">Bifidobacterium pseudocatenulatum</name>
    <dbReference type="NCBI Taxonomy" id="28026"/>
    <lineage>
        <taxon>Bacteria</taxon>
        <taxon>Bacillati</taxon>
        <taxon>Actinomycetota</taxon>
        <taxon>Actinomycetes</taxon>
        <taxon>Bifidobacteriales</taxon>
        <taxon>Bifidobacteriaceae</taxon>
        <taxon>Bifidobacterium</taxon>
    </lineage>
</organism>
<reference evidence="2 3" key="1">
    <citation type="submission" date="2019-10" db="EMBL/GenBank/DDBJ databases">
        <authorList>
            <consortium name="Melissa Lawson"/>
            <person name="O'neill I."/>
        </authorList>
    </citation>
    <scope>NUCLEOTIDE SEQUENCE [LARGE SCALE GENOMIC DNA]</scope>
    <source>
        <strain evidence="2">LH_658</strain>
    </source>
</reference>